<dbReference type="EMBL" id="HACA01009998">
    <property type="protein sequence ID" value="CDW27359.1"/>
    <property type="molecule type" value="Transcribed_RNA"/>
</dbReference>
<accession>A0A0K2TN58</accession>
<evidence type="ECO:0000256" key="1">
    <source>
        <dbReference type="SAM" id="Phobius"/>
    </source>
</evidence>
<feature type="transmembrane region" description="Helical" evidence="1">
    <location>
        <begin position="55"/>
        <end position="75"/>
    </location>
</feature>
<sequence>MDDGGGDDMGMDLDSLGIGSDGDDANNLINGLNKFGNGKDSQNLQIQTLFALQELGIVIGVAFMVGLIFLLMISVEKVCDEVTMQYNRYFGAGEKNDDAENPADLVGTFKRYKN</sequence>
<keyword evidence="1" id="KW-0472">Membrane</keyword>
<organism evidence="2">
    <name type="scientific">Lepeophtheirus salmonis</name>
    <name type="common">Salmon louse</name>
    <name type="synonym">Caligus salmonis</name>
    <dbReference type="NCBI Taxonomy" id="72036"/>
    <lineage>
        <taxon>Eukaryota</taxon>
        <taxon>Metazoa</taxon>
        <taxon>Ecdysozoa</taxon>
        <taxon>Arthropoda</taxon>
        <taxon>Crustacea</taxon>
        <taxon>Multicrustacea</taxon>
        <taxon>Hexanauplia</taxon>
        <taxon>Copepoda</taxon>
        <taxon>Siphonostomatoida</taxon>
        <taxon>Caligidae</taxon>
        <taxon>Lepeophtheirus</taxon>
    </lineage>
</organism>
<name>A0A0K2TN58_LEPSM</name>
<protein>
    <submittedName>
        <fullName evidence="2">Uncharacterized protein</fullName>
    </submittedName>
</protein>
<dbReference type="AlphaFoldDB" id="A0A0K2TN58"/>
<keyword evidence="1" id="KW-0812">Transmembrane</keyword>
<proteinExistence type="predicted"/>
<reference evidence="2" key="1">
    <citation type="submission" date="2014-05" db="EMBL/GenBank/DDBJ databases">
        <authorList>
            <person name="Chronopoulou M."/>
        </authorList>
    </citation>
    <scope>NUCLEOTIDE SEQUENCE</scope>
    <source>
        <tissue evidence="2">Whole organism</tissue>
    </source>
</reference>
<evidence type="ECO:0000313" key="2">
    <source>
        <dbReference type="EMBL" id="CDW27359.1"/>
    </source>
</evidence>
<keyword evidence="1" id="KW-1133">Transmembrane helix</keyword>